<dbReference type="Pfam" id="PF00440">
    <property type="entry name" value="TetR_N"/>
    <property type="match status" value="1"/>
</dbReference>
<dbReference type="Pfam" id="PF16925">
    <property type="entry name" value="TetR_C_13"/>
    <property type="match status" value="1"/>
</dbReference>
<dbReference type="PANTHER" id="PTHR47506:SF6">
    <property type="entry name" value="HTH-TYPE TRANSCRIPTIONAL REPRESSOR NEMR"/>
    <property type="match status" value="1"/>
</dbReference>
<dbReference type="PANTHER" id="PTHR47506">
    <property type="entry name" value="TRANSCRIPTIONAL REGULATORY PROTEIN"/>
    <property type="match status" value="1"/>
</dbReference>
<dbReference type="Gene3D" id="1.10.357.10">
    <property type="entry name" value="Tetracycline Repressor, domain 2"/>
    <property type="match status" value="1"/>
</dbReference>
<dbReference type="InterPro" id="IPR036271">
    <property type="entry name" value="Tet_transcr_reg_TetR-rel_C_sf"/>
</dbReference>
<keyword evidence="3" id="KW-0804">Transcription</keyword>
<feature type="domain" description="HTH tetR-type" evidence="5">
    <location>
        <begin position="20"/>
        <end position="80"/>
    </location>
</feature>
<protein>
    <submittedName>
        <fullName evidence="6">TetR/AcrR family transcriptional regulator</fullName>
    </submittedName>
</protein>
<name>A0ABV9VU58_9ACTN</name>
<dbReference type="InterPro" id="IPR001647">
    <property type="entry name" value="HTH_TetR"/>
</dbReference>
<dbReference type="RefSeq" id="WP_380115059.1">
    <property type="nucleotide sequence ID" value="NZ_JBHSIU010000013.1"/>
</dbReference>
<evidence type="ECO:0000313" key="7">
    <source>
        <dbReference type="Proteomes" id="UP001595912"/>
    </source>
</evidence>
<evidence type="ECO:0000313" key="6">
    <source>
        <dbReference type="EMBL" id="MFC4998818.1"/>
    </source>
</evidence>
<dbReference type="PROSITE" id="PS50977">
    <property type="entry name" value="HTH_TETR_2"/>
    <property type="match status" value="1"/>
</dbReference>
<reference evidence="7" key="1">
    <citation type="journal article" date="2019" name="Int. J. Syst. Evol. Microbiol.">
        <title>The Global Catalogue of Microorganisms (GCM) 10K type strain sequencing project: providing services to taxonomists for standard genome sequencing and annotation.</title>
        <authorList>
            <consortium name="The Broad Institute Genomics Platform"/>
            <consortium name="The Broad Institute Genome Sequencing Center for Infectious Disease"/>
            <person name="Wu L."/>
            <person name="Ma J."/>
        </authorList>
    </citation>
    <scope>NUCLEOTIDE SEQUENCE [LARGE SCALE GENOMIC DNA]</scope>
    <source>
        <strain evidence="7">CGMCC 4.7152</strain>
    </source>
</reference>
<dbReference type="SUPFAM" id="SSF46689">
    <property type="entry name" value="Homeodomain-like"/>
    <property type="match status" value="1"/>
</dbReference>
<dbReference type="Proteomes" id="UP001595912">
    <property type="component" value="Unassembled WGS sequence"/>
</dbReference>
<dbReference type="SUPFAM" id="SSF48498">
    <property type="entry name" value="Tetracyclin repressor-like, C-terminal domain"/>
    <property type="match status" value="1"/>
</dbReference>
<organism evidence="6 7">
    <name type="scientific">Dactylosporangium cerinum</name>
    <dbReference type="NCBI Taxonomy" id="1434730"/>
    <lineage>
        <taxon>Bacteria</taxon>
        <taxon>Bacillati</taxon>
        <taxon>Actinomycetota</taxon>
        <taxon>Actinomycetes</taxon>
        <taxon>Micromonosporales</taxon>
        <taxon>Micromonosporaceae</taxon>
        <taxon>Dactylosporangium</taxon>
    </lineage>
</organism>
<sequence length="210" mass="22537">MINPGGGKTMKALPATERGRRTRAAILTAAARLMHQHGLAGPSVDDVLAASGAGKSQFYHYFGSRRDLAAAVLYHQFDRVMGSQPALRDPDRADLRAWRDQVVGAHRDSSHGMCPLGVFVGQVDDEPELNGILAELFGRWEKCLADLVSRARDQGRVRSDVDPEDAGRMLLAALEGGAMLAHVHRQPTALERSLDAAIAVLTAGDASAVH</sequence>
<proteinExistence type="predicted"/>
<dbReference type="EMBL" id="JBHSIU010000013">
    <property type="protein sequence ID" value="MFC4998818.1"/>
    <property type="molecule type" value="Genomic_DNA"/>
</dbReference>
<keyword evidence="7" id="KW-1185">Reference proteome</keyword>
<dbReference type="PRINTS" id="PR00455">
    <property type="entry name" value="HTHTETR"/>
</dbReference>
<evidence type="ECO:0000259" key="5">
    <source>
        <dbReference type="PROSITE" id="PS50977"/>
    </source>
</evidence>
<keyword evidence="2 4" id="KW-0238">DNA-binding</keyword>
<dbReference type="InterPro" id="IPR011075">
    <property type="entry name" value="TetR_C"/>
</dbReference>
<gene>
    <name evidence="6" type="ORF">ACFPIJ_13345</name>
</gene>
<keyword evidence="1" id="KW-0805">Transcription regulation</keyword>
<accession>A0ABV9VU58</accession>
<dbReference type="InterPro" id="IPR009057">
    <property type="entry name" value="Homeodomain-like_sf"/>
</dbReference>
<comment type="caution">
    <text evidence="6">The sequence shown here is derived from an EMBL/GenBank/DDBJ whole genome shotgun (WGS) entry which is preliminary data.</text>
</comment>
<evidence type="ECO:0000256" key="2">
    <source>
        <dbReference type="ARBA" id="ARBA00023125"/>
    </source>
</evidence>
<feature type="DNA-binding region" description="H-T-H motif" evidence="4">
    <location>
        <begin position="43"/>
        <end position="62"/>
    </location>
</feature>
<evidence type="ECO:0000256" key="4">
    <source>
        <dbReference type="PROSITE-ProRule" id="PRU00335"/>
    </source>
</evidence>
<evidence type="ECO:0000256" key="1">
    <source>
        <dbReference type="ARBA" id="ARBA00023015"/>
    </source>
</evidence>
<evidence type="ECO:0000256" key="3">
    <source>
        <dbReference type="ARBA" id="ARBA00023163"/>
    </source>
</evidence>